<gene>
    <name evidence="2" type="ORF">PG993_006345</name>
</gene>
<organism evidence="2 3">
    <name type="scientific">Apiospora rasikravindrae</name>
    <dbReference type="NCBI Taxonomy" id="990691"/>
    <lineage>
        <taxon>Eukaryota</taxon>
        <taxon>Fungi</taxon>
        <taxon>Dikarya</taxon>
        <taxon>Ascomycota</taxon>
        <taxon>Pezizomycotina</taxon>
        <taxon>Sordariomycetes</taxon>
        <taxon>Xylariomycetidae</taxon>
        <taxon>Amphisphaeriales</taxon>
        <taxon>Apiosporaceae</taxon>
        <taxon>Apiospora</taxon>
    </lineage>
</organism>
<feature type="region of interest" description="Disordered" evidence="1">
    <location>
        <begin position="233"/>
        <end position="268"/>
    </location>
</feature>
<protein>
    <recommendedName>
        <fullName evidence="4">Fungal N-terminal domain-containing protein</fullName>
    </recommendedName>
</protein>
<evidence type="ECO:0008006" key="4">
    <source>
        <dbReference type="Google" id="ProtNLM"/>
    </source>
</evidence>
<proteinExistence type="predicted"/>
<dbReference type="Proteomes" id="UP001444661">
    <property type="component" value="Unassembled WGS sequence"/>
</dbReference>
<name>A0ABR1T5F6_9PEZI</name>
<evidence type="ECO:0000313" key="3">
    <source>
        <dbReference type="Proteomes" id="UP001444661"/>
    </source>
</evidence>
<sequence>MEALGAAGSIVGILGFIGQSVAGIVKLQAFFDGYKKAPQIAKTLQSDLTSLQATLTDVKAVVQHLENQSWGDIAEAVRANLANLTGFARQCSDDITSWVQVTAGLNPKHKSGFKSFFRTIKIALSGPDTLRSFESDLAKHRQNISNALARLTVNLVLKGHMSLEESSSKLDQFSDTQLKASEAIFDQLGHATVEHSAEIPDDSAEGSLAQLLQDVQVSLENRFDALSEVVGINQEQRDQEPRNLAWKPNEWEPSSWTESANTSLGVSQ</sequence>
<feature type="compositionally biased region" description="Polar residues" evidence="1">
    <location>
        <begin position="252"/>
        <end position="268"/>
    </location>
</feature>
<dbReference type="EMBL" id="JAQQWK010000005">
    <property type="protein sequence ID" value="KAK8041822.1"/>
    <property type="molecule type" value="Genomic_DNA"/>
</dbReference>
<comment type="caution">
    <text evidence="2">The sequence shown here is derived from an EMBL/GenBank/DDBJ whole genome shotgun (WGS) entry which is preliminary data.</text>
</comment>
<evidence type="ECO:0000256" key="1">
    <source>
        <dbReference type="SAM" id="MobiDB-lite"/>
    </source>
</evidence>
<reference evidence="2 3" key="1">
    <citation type="submission" date="2023-01" db="EMBL/GenBank/DDBJ databases">
        <title>Analysis of 21 Apiospora genomes using comparative genomics revels a genus with tremendous synthesis potential of carbohydrate active enzymes and secondary metabolites.</title>
        <authorList>
            <person name="Sorensen T."/>
        </authorList>
    </citation>
    <scope>NUCLEOTIDE SEQUENCE [LARGE SCALE GENOMIC DNA]</scope>
    <source>
        <strain evidence="2 3">CBS 33761</strain>
    </source>
</reference>
<keyword evidence="3" id="KW-1185">Reference proteome</keyword>
<accession>A0ABR1T5F6</accession>
<evidence type="ECO:0000313" key="2">
    <source>
        <dbReference type="EMBL" id="KAK8041822.1"/>
    </source>
</evidence>